<dbReference type="Proteomes" id="UP001156614">
    <property type="component" value="Unassembled WGS sequence"/>
</dbReference>
<feature type="transmembrane region" description="Helical" evidence="1">
    <location>
        <begin position="169"/>
        <end position="187"/>
    </location>
</feature>
<dbReference type="GO" id="GO:0009636">
    <property type="term" value="P:response to toxic substance"/>
    <property type="evidence" value="ECO:0007669"/>
    <property type="project" value="TreeGrafter"/>
</dbReference>
<sequence length="220" mass="23987">MQDRYGPFVSFAVILTTLAISLGILWMAPPNAMVPVHFSREWVPDHFVSPLKGVIIWIGLQLGLWTLMYGLPSLRGSGEGFQASVSVYDAVWITLTAMLGILAIASMEQALGIKIAMGSLTDIMMGGFLIVVGNGLGKLRPNTLVGIRTPWTKASVRVWDRTHRASGPVFILAGAVLVAVGFGMFGTHKTHHTYLTVVLLLAAFSWGLSWLLWKKEQRPG</sequence>
<feature type="transmembrane region" description="Helical" evidence="1">
    <location>
        <begin position="7"/>
        <end position="27"/>
    </location>
</feature>
<evidence type="ECO:0000313" key="2">
    <source>
        <dbReference type="EMBL" id="GLQ61500.1"/>
    </source>
</evidence>
<proteinExistence type="predicted"/>
<dbReference type="InterPro" id="IPR026272">
    <property type="entry name" value="SdpI"/>
</dbReference>
<evidence type="ECO:0000313" key="3">
    <source>
        <dbReference type="Proteomes" id="UP001156614"/>
    </source>
</evidence>
<organism evidence="2 3">
    <name type="scientific">Gluconobacter cerinus</name>
    <dbReference type="NCBI Taxonomy" id="38307"/>
    <lineage>
        <taxon>Bacteria</taxon>
        <taxon>Pseudomonadati</taxon>
        <taxon>Pseudomonadota</taxon>
        <taxon>Alphaproteobacteria</taxon>
        <taxon>Acetobacterales</taxon>
        <taxon>Acetobacteraceae</taxon>
        <taxon>Gluconobacter</taxon>
    </lineage>
</organism>
<dbReference type="PANTHER" id="PTHR37810:SF5">
    <property type="entry name" value="IMMUNITY PROTEIN SDPI"/>
    <property type="match status" value="1"/>
</dbReference>
<dbReference type="Pfam" id="PF13630">
    <property type="entry name" value="SdpI"/>
    <property type="match status" value="1"/>
</dbReference>
<keyword evidence="1" id="KW-0472">Membrane</keyword>
<evidence type="ECO:0000256" key="1">
    <source>
        <dbReference type="SAM" id="Phobius"/>
    </source>
</evidence>
<dbReference type="AlphaFoldDB" id="A0AAV5NBT1"/>
<dbReference type="EMBL" id="BSNU01000001">
    <property type="protein sequence ID" value="GLQ61500.1"/>
    <property type="molecule type" value="Genomic_DNA"/>
</dbReference>
<accession>A0AAV5NBT1</accession>
<name>A0AAV5NBT1_9PROT</name>
<dbReference type="RefSeq" id="WP_167386142.1">
    <property type="nucleotide sequence ID" value="NZ_BEWM01000003.1"/>
</dbReference>
<dbReference type="PANTHER" id="PTHR37810">
    <property type="entry name" value="IMMUNITY PROTEIN SDPI"/>
    <property type="match status" value="1"/>
</dbReference>
<comment type="caution">
    <text evidence="2">The sequence shown here is derived from an EMBL/GenBank/DDBJ whole genome shotgun (WGS) entry which is preliminary data.</text>
</comment>
<keyword evidence="3" id="KW-1185">Reference proteome</keyword>
<reference evidence="3" key="1">
    <citation type="journal article" date="2019" name="Int. J. Syst. Evol. Microbiol.">
        <title>The Global Catalogue of Microorganisms (GCM) 10K type strain sequencing project: providing services to taxonomists for standard genome sequencing and annotation.</title>
        <authorList>
            <consortium name="The Broad Institute Genomics Platform"/>
            <consortium name="The Broad Institute Genome Sequencing Center for Infectious Disease"/>
            <person name="Wu L."/>
            <person name="Ma J."/>
        </authorList>
    </citation>
    <scope>NUCLEOTIDE SEQUENCE [LARGE SCALE GENOMIC DNA]</scope>
    <source>
        <strain evidence="3">NBRC 3267</strain>
    </source>
</reference>
<feature type="transmembrane region" description="Helical" evidence="1">
    <location>
        <begin position="47"/>
        <end position="71"/>
    </location>
</feature>
<protein>
    <submittedName>
        <fullName evidence="2">Immunity protein SdpI</fullName>
    </submittedName>
</protein>
<gene>
    <name evidence="2" type="ORF">GCM10007867_03450</name>
</gene>
<dbReference type="PIRSF" id="PIRSF038959">
    <property type="entry name" value="SdpI"/>
    <property type="match status" value="1"/>
</dbReference>
<feature type="transmembrane region" description="Helical" evidence="1">
    <location>
        <begin position="193"/>
        <end position="213"/>
    </location>
</feature>
<feature type="transmembrane region" description="Helical" evidence="1">
    <location>
        <begin position="83"/>
        <end position="105"/>
    </location>
</feature>
<keyword evidence="1" id="KW-0812">Transmembrane</keyword>
<feature type="transmembrane region" description="Helical" evidence="1">
    <location>
        <begin position="111"/>
        <end position="132"/>
    </location>
</feature>
<keyword evidence="1" id="KW-1133">Transmembrane helix</keyword>
<dbReference type="InterPro" id="IPR025962">
    <property type="entry name" value="SdpI/YhfL"/>
</dbReference>